<name>A0A482W3H1_ASBVE</name>
<dbReference type="EMBL" id="QDEB01033044">
    <property type="protein sequence ID" value="RZC39586.1"/>
    <property type="molecule type" value="Genomic_DNA"/>
</dbReference>
<keyword evidence="2" id="KW-1185">Reference proteome</keyword>
<organism evidence="1 2">
    <name type="scientific">Asbolus verrucosus</name>
    <name type="common">Desert ironclad beetle</name>
    <dbReference type="NCBI Taxonomy" id="1661398"/>
    <lineage>
        <taxon>Eukaryota</taxon>
        <taxon>Metazoa</taxon>
        <taxon>Ecdysozoa</taxon>
        <taxon>Arthropoda</taxon>
        <taxon>Hexapoda</taxon>
        <taxon>Insecta</taxon>
        <taxon>Pterygota</taxon>
        <taxon>Neoptera</taxon>
        <taxon>Endopterygota</taxon>
        <taxon>Coleoptera</taxon>
        <taxon>Polyphaga</taxon>
        <taxon>Cucujiformia</taxon>
        <taxon>Tenebrionidae</taxon>
        <taxon>Pimeliinae</taxon>
        <taxon>Asbolus</taxon>
    </lineage>
</organism>
<evidence type="ECO:0000313" key="2">
    <source>
        <dbReference type="Proteomes" id="UP000292052"/>
    </source>
</evidence>
<protein>
    <submittedName>
        <fullName evidence="1">Uncharacterized protein</fullName>
    </submittedName>
</protein>
<gene>
    <name evidence="1" type="ORF">BDFB_009771</name>
</gene>
<reference evidence="1 2" key="1">
    <citation type="submission" date="2017-03" db="EMBL/GenBank/DDBJ databases">
        <title>Genome of the blue death feigning beetle - Asbolus verrucosus.</title>
        <authorList>
            <person name="Rider S.D."/>
        </authorList>
    </citation>
    <scope>NUCLEOTIDE SEQUENCE [LARGE SCALE GENOMIC DNA]</scope>
    <source>
        <strain evidence="1">Butters</strain>
        <tissue evidence="1">Head and leg muscle</tissue>
    </source>
</reference>
<dbReference type="Proteomes" id="UP000292052">
    <property type="component" value="Unassembled WGS sequence"/>
</dbReference>
<proteinExistence type="predicted"/>
<sequence>MMNVLGKFRDWIKTKKVNVAREEVMVVYFKGMIGKFAPPSLWFIESSDIEESAILAVEYLLPVKSEDKYENAYWQFDDWCKEKRVKEEVSLAYF</sequence>
<dbReference type="OrthoDB" id="6770580at2759"/>
<accession>A0A482W3H1</accession>
<dbReference type="AlphaFoldDB" id="A0A482W3H1"/>
<comment type="caution">
    <text evidence="1">The sequence shown here is derived from an EMBL/GenBank/DDBJ whole genome shotgun (WGS) entry which is preliminary data.</text>
</comment>
<evidence type="ECO:0000313" key="1">
    <source>
        <dbReference type="EMBL" id="RZC39586.1"/>
    </source>
</evidence>